<dbReference type="AlphaFoldDB" id="A0A2G9TY62"/>
<evidence type="ECO:0000259" key="2">
    <source>
        <dbReference type="Pfam" id="PF13358"/>
    </source>
</evidence>
<dbReference type="Proteomes" id="UP000230423">
    <property type="component" value="Unassembled WGS sequence"/>
</dbReference>
<evidence type="ECO:0000313" key="3">
    <source>
        <dbReference type="EMBL" id="PIO62914.1"/>
    </source>
</evidence>
<name>A0A2G9TY62_TELCI</name>
<dbReference type="InterPro" id="IPR052338">
    <property type="entry name" value="Transposase_5"/>
</dbReference>
<dbReference type="PANTHER" id="PTHR23022:SF135">
    <property type="entry name" value="SI:DKEY-77F5.3"/>
    <property type="match status" value="1"/>
</dbReference>
<proteinExistence type="predicted"/>
<reference evidence="3 4" key="1">
    <citation type="submission" date="2015-09" db="EMBL/GenBank/DDBJ databases">
        <title>Draft genome of the parasitic nematode Teladorsagia circumcincta isolate WARC Sus (inbred).</title>
        <authorList>
            <person name="Mitreva M."/>
        </authorList>
    </citation>
    <scope>NUCLEOTIDE SEQUENCE [LARGE SCALE GENOMIC DNA]</scope>
    <source>
        <strain evidence="3 4">S</strain>
    </source>
</reference>
<dbReference type="OrthoDB" id="5854164at2759"/>
<evidence type="ECO:0000313" key="4">
    <source>
        <dbReference type="Proteomes" id="UP000230423"/>
    </source>
</evidence>
<dbReference type="PANTHER" id="PTHR23022">
    <property type="entry name" value="TRANSPOSABLE ELEMENT-RELATED"/>
    <property type="match status" value="1"/>
</dbReference>
<dbReference type="EMBL" id="KZ351516">
    <property type="protein sequence ID" value="PIO62914.1"/>
    <property type="molecule type" value="Genomic_DNA"/>
</dbReference>
<feature type="domain" description="Tc1-like transposase DDE" evidence="2">
    <location>
        <begin position="138"/>
        <end position="254"/>
    </location>
</feature>
<dbReference type="InterPro" id="IPR036397">
    <property type="entry name" value="RNaseH_sf"/>
</dbReference>
<dbReference type="Pfam" id="PF13358">
    <property type="entry name" value="DDE_3"/>
    <property type="match status" value="1"/>
</dbReference>
<sequence>MSSFNVSAASPHEDDSEQRPRWERESMTRLIEIAESVSSLKENVVHMSSMVMSVTQKQDRIEQMVKELLRRNPARNAEEHYDDVVKEIQQCYKNSSSSTAFDILKRLRTRGISLSLTHIRNLRKQLGLKRSTTKYCHTIKDQNKAIRFRNRAKHPAKVHIWGGISFRGTTPLAILSGDSRIDSKVYCEIIRKCYLPFKQETYNGFCELVQDNAPPHTSRYTASKLQEWNVETVDWPPESPDLNPIEMVWGTMKNFVR</sequence>
<dbReference type="GO" id="GO:0003676">
    <property type="term" value="F:nucleic acid binding"/>
    <property type="evidence" value="ECO:0007669"/>
    <property type="project" value="InterPro"/>
</dbReference>
<accession>A0A2G9TY62</accession>
<keyword evidence="4" id="KW-1185">Reference proteome</keyword>
<feature type="compositionally biased region" description="Basic and acidic residues" evidence="1">
    <location>
        <begin position="11"/>
        <end position="23"/>
    </location>
</feature>
<protein>
    <recommendedName>
        <fullName evidence="2">Tc1-like transposase DDE domain-containing protein</fullName>
    </recommendedName>
</protein>
<organism evidence="3 4">
    <name type="scientific">Teladorsagia circumcincta</name>
    <name type="common">Brown stomach worm</name>
    <name type="synonym">Ostertagia circumcincta</name>
    <dbReference type="NCBI Taxonomy" id="45464"/>
    <lineage>
        <taxon>Eukaryota</taxon>
        <taxon>Metazoa</taxon>
        <taxon>Ecdysozoa</taxon>
        <taxon>Nematoda</taxon>
        <taxon>Chromadorea</taxon>
        <taxon>Rhabditida</taxon>
        <taxon>Rhabditina</taxon>
        <taxon>Rhabditomorpha</taxon>
        <taxon>Strongyloidea</taxon>
        <taxon>Trichostrongylidae</taxon>
        <taxon>Teladorsagia</taxon>
    </lineage>
</organism>
<dbReference type="Gene3D" id="3.30.420.10">
    <property type="entry name" value="Ribonuclease H-like superfamily/Ribonuclease H"/>
    <property type="match status" value="1"/>
</dbReference>
<evidence type="ECO:0000256" key="1">
    <source>
        <dbReference type="SAM" id="MobiDB-lite"/>
    </source>
</evidence>
<dbReference type="InterPro" id="IPR038717">
    <property type="entry name" value="Tc1-like_DDE_dom"/>
</dbReference>
<gene>
    <name evidence="3" type="ORF">TELCIR_15508</name>
</gene>
<feature type="region of interest" description="Disordered" evidence="1">
    <location>
        <begin position="1"/>
        <end position="23"/>
    </location>
</feature>